<keyword evidence="1" id="KW-0479">Metal-binding</keyword>
<evidence type="ECO:0000256" key="2">
    <source>
        <dbReference type="ARBA" id="ARBA00022737"/>
    </source>
</evidence>
<dbReference type="Pfam" id="PF04968">
    <property type="entry name" value="CHORD"/>
    <property type="match status" value="2"/>
</dbReference>
<dbReference type="InterPro" id="IPR007052">
    <property type="entry name" value="CS_dom"/>
</dbReference>
<sequence>MLQCYNRGCGQKFDPEKNTDESCRHHPGDPFFHDAYKGWSCCNKKTVDFTEFLNIKGCTLGQHSNIKPPEPEKPVEKVNIDEIIEKARKPPEPLETERPPFDSNLVKITPNVVQSVKDAIDNLAPNIIQVAEDDHKEIKVGTICKNSGCNFAYASPESDEAQCQYHPGVPIFHEGMKFWSCCTKRTTDFNTFMNQPGCTFGKHKWFDDKNKKDVECRYDWHQTGSTVVVAVYAKMYHYEKSYVKVNPIRLQVMLVFPEQGNGTFKLDLELRGVIKPNETKVRMSNTKVEITLQKADPTSWSKLEFPRTKLTENKSQDKNTEKSKSGEFEREGSSDVDLDDIEPIRGLNISNAQ</sequence>
<evidence type="ECO:0000256" key="1">
    <source>
        <dbReference type="ARBA" id="ARBA00022723"/>
    </source>
</evidence>
<feature type="domain" description="CS" evidence="5">
    <location>
        <begin position="213"/>
        <end position="304"/>
    </location>
</feature>
<dbReference type="InterPro" id="IPR039790">
    <property type="entry name" value="CHRD1"/>
</dbReference>
<protein>
    <submittedName>
        <fullName evidence="7">Putative zn2+-binding protein melusin/rar1</fullName>
    </submittedName>
</protein>
<accession>A0A0K8TLR9</accession>
<evidence type="ECO:0000313" key="7">
    <source>
        <dbReference type="EMBL" id="JAI15294.1"/>
    </source>
</evidence>
<feature type="domain" description="CHORD" evidence="6">
    <location>
        <begin position="144"/>
        <end position="203"/>
    </location>
</feature>
<dbReference type="Gene3D" id="4.10.1130.20">
    <property type="match status" value="2"/>
</dbReference>
<dbReference type="AlphaFoldDB" id="A0A0K8TLR9"/>
<dbReference type="PANTHER" id="PTHR46983">
    <property type="entry name" value="CYSTEINE AND HISTIDINE-RICH DOMAIN-CONTAINING PROTEIN 1"/>
    <property type="match status" value="1"/>
</dbReference>
<feature type="domain" description="CHORD" evidence="6">
    <location>
        <begin position="4"/>
        <end position="63"/>
    </location>
</feature>
<dbReference type="InterPro" id="IPR008978">
    <property type="entry name" value="HSP20-like_chaperone"/>
</dbReference>
<organism evidence="7">
    <name type="scientific">Tabanus bromius</name>
    <name type="common">Band-eyed brown horse fly</name>
    <dbReference type="NCBI Taxonomy" id="304241"/>
    <lineage>
        <taxon>Eukaryota</taxon>
        <taxon>Metazoa</taxon>
        <taxon>Ecdysozoa</taxon>
        <taxon>Arthropoda</taxon>
        <taxon>Hexapoda</taxon>
        <taxon>Insecta</taxon>
        <taxon>Pterygota</taxon>
        <taxon>Neoptera</taxon>
        <taxon>Endopterygota</taxon>
        <taxon>Diptera</taxon>
        <taxon>Brachycera</taxon>
        <taxon>Tabanomorpha</taxon>
        <taxon>Tabanoidea</taxon>
        <taxon>Tabanidae</taxon>
        <taxon>Tabanus</taxon>
    </lineage>
</organism>
<evidence type="ECO:0000259" key="6">
    <source>
        <dbReference type="PROSITE" id="PS51401"/>
    </source>
</evidence>
<proteinExistence type="evidence at transcript level"/>
<dbReference type="GO" id="GO:0046872">
    <property type="term" value="F:metal ion binding"/>
    <property type="evidence" value="ECO:0007669"/>
    <property type="project" value="UniProtKB-KW"/>
</dbReference>
<evidence type="ECO:0000256" key="3">
    <source>
        <dbReference type="ARBA" id="ARBA00022833"/>
    </source>
</evidence>
<dbReference type="PROSITE" id="PS51203">
    <property type="entry name" value="CS"/>
    <property type="match status" value="1"/>
</dbReference>
<feature type="compositionally biased region" description="Basic and acidic residues" evidence="4">
    <location>
        <begin position="304"/>
        <end position="333"/>
    </location>
</feature>
<reference evidence="7" key="1">
    <citation type="journal article" date="2015" name="Insect Biochem. Mol. Biol.">
        <title>An insight into the sialome of the horse fly, Tabanus bromius.</title>
        <authorList>
            <person name="Ribeiro J.M."/>
            <person name="Kazimirova M."/>
            <person name="Takac P."/>
            <person name="Andersen J.F."/>
            <person name="Francischetti I.M."/>
        </authorList>
    </citation>
    <scope>NUCLEOTIDE SEQUENCE</scope>
</reference>
<evidence type="ECO:0000256" key="4">
    <source>
        <dbReference type="SAM" id="MobiDB-lite"/>
    </source>
</evidence>
<dbReference type="Gene3D" id="2.60.40.790">
    <property type="match status" value="1"/>
</dbReference>
<dbReference type="SUPFAM" id="SSF49764">
    <property type="entry name" value="HSP20-like chaperones"/>
    <property type="match status" value="1"/>
</dbReference>
<dbReference type="PROSITE" id="PS51401">
    <property type="entry name" value="CHORD"/>
    <property type="match status" value="2"/>
</dbReference>
<dbReference type="PANTHER" id="PTHR46983:SF3">
    <property type="entry name" value="CHPADIPLOID STATE MAINTENANCE PROTEIN CHPA"/>
    <property type="match status" value="1"/>
</dbReference>
<keyword evidence="2" id="KW-0677">Repeat</keyword>
<dbReference type="Pfam" id="PF04969">
    <property type="entry name" value="CS"/>
    <property type="match status" value="1"/>
</dbReference>
<name>A0A0K8TLR9_TABBR</name>
<keyword evidence="3" id="KW-0862">Zinc</keyword>
<dbReference type="EMBL" id="GDAI01002309">
    <property type="protein sequence ID" value="JAI15294.1"/>
    <property type="molecule type" value="mRNA"/>
</dbReference>
<feature type="region of interest" description="Disordered" evidence="4">
    <location>
        <begin position="303"/>
        <end position="353"/>
    </location>
</feature>
<evidence type="ECO:0000259" key="5">
    <source>
        <dbReference type="PROSITE" id="PS51203"/>
    </source>
</evidence>
<dbReference type="InterPro" id="IPR007051">
    <property type="entry name" value="CHORD_dom"/>
</dbReference>